<dbReference type="OrthoDB" id="3549610at2759"/>
<feature type="region of interest" description="Disordered" evidence="1">
    <location>
        <begin position="1"/>
        <end position="23"/>
    </location>
</feature>
<dbReference type="AlphaFoldDB" id="A0A6A6ERZ0"/>
<sequence>PPTTSSVLPLDTPLKSTSSSQQANEQIYDDIDERMFQEINGCVYKDTTGLYGKYFKEKGW</sequence>
<evidence type="ECO:0000313" key="2">
    <source>
        <dbReference type="EMBL" id="KAF2194344.1"/>
    </source>
</evidence>
<accession>A0A6A6ERZ0</accession>
<feature type="non-terminal residue" evidence="2">
    <location>
        <position position="1"/>
    </location>
</feature>
<name>A0A6A6ERZ0_9PEZI</name>
<reference evidence="2" key="1">
    <citation type="journal article" date="2020" name="Stud. Mycol.">
        <title>101 Dothideomycetes genomes: a test case for predicting lifestyles and emergence of pathogens.</title>
        <authorList>
            <person name="Haridas S."/>
            <person name="Albert R."/>
            <person name="Binder M."/>
            <person name="Bloem J."/>
            <person name="Labutti K."/>
            <person name="Salamov A."/>
            <person name="Andreopoulos B."/>
            <person name="Baker S."/>
            <person name="Barry K."/>
            <person name="Bills G."/>
            <person name="Bluhm B."/>
            <person name="Cannon C."/>
            <person name="Castanera R."/>
            <person name="Culley D."/>
            <person name="Daum C."/>
            <person name="Ezra D."/>
            <person name="Gonzalez J."/>
            <person name="Henrissat B."/>
            <person name="Kuo A."/>
            <person name="Liang C."/>
            <person name="Lipzen A."/>
            <person name="Lutzoni F."/>
            <person name="Magnuson J."/>
            <person name="Mondo S."/>
            <person name="Nolan M."/>
            <person name="Ohm R."/>
            <person name="Pangilinan J."/>
            <person name="Park H.-J."/>
            <person name="Ramirez L."/>
            <person name="Alfaro M."/>
            <person name="Sun H."/>
            <person name="Tritt A."/>
            <person name="Yoshinaga Y."/>
            <person name="Zwiers L.-H."/>
            <person name="Turgeon B."/>
            <person name="Goodwin S."/>
            <person name="Spatafora J."/>
            <person name="Crous P."/>
            <person name="Grigoriev I."/>
        </authorList>
    </citation>
    <scope>NUCLEOTIDE SEQUENCE</scope>
    <source>
        <strain evidence="2">CBS 207.26</strain>
    </source>
</reference>
<protein>
    <submittedName>
        <fullName evidence="2">Uncharacterized protein</fullName>
    </submittedName>
</protein>
<dbReference type="Proteomes" id="UP000800200">
    <property type="component" value="Unassembled WGS sequence"/>
</dbReference>
<keyword evidence="3" id="KW-1185">Reference proteome</keyword>
<evidence type="ECO:0000256" key="1">
    <source>
        <dbReference type="SAM" id="MobiDB-lite"/>
    </source>
</evidence>
<organism evidence="2 3">
    <name type="scientific">Zopfia rhizophila CBS 207.26</name>
    <dbReference type="NCBI Taxonomy" id="1314779"/>
    <lineage>
        <taxon>Eukaryota</taxon>
        <taxon>Fungi</taxon>
        <taxon>Dikarya</taxon>
        <taxon>Ascomycota</taxon>
        <taxon>Pezizomycotina</taxon>
        <taxon>Dothideomycetes</taxon>
        <taxon>Dothideomycetes incertae sedis</taxon>
        <taxon>Zopfiaceae</taxon>
        <taxon>Zopfia</taxon>
    </lineage>
</organism>
<dbReference type="EMBL" id="ML994612">
    <property type="protein sequence ID" value="KAF2194344.1"/>
    <property type="molecule type" value="Genomic_DNA"/>
</dbReference>
<evidence type="ECO:0000313" key="3">
    <source>
        <dbReference type="Proteomes" id="UP000800200"/>
    </source>
</evidence>
<proteinExistence type="predicted"/>
<gene>
    <name evidence="2" type="ORF">K469DRAFT_548864</name>
</gene>
<feature type="compositionally biased region" description="Polar residues" evidence="1">
    <location>
        <begin position="14"/>
        <end position="23"/>
    </location>
</feature>